<evidence type="ECO:0000313" key="1">
    <source>
        <dbReference type="EMBL" id="MBB5689905.1"/>
    </source>
</evidence>
<accession>A0A840XMU3</accession>
<dbReference type="AlphaFoldDB" id="A0A840XMU3"/>
<reference evidence="1 2" key="1">
    <citation type="submission" date="2020-08" db="EMBL/GenBank/DDBJ databases">
        <title>Genomic Encyclopedia of Type Strains, Phase IV (KMG-IV): sequencing the most valuable type-strain genomes for metagenomic binning, comparative biology and taxonomic classification.</title>
        <authorList>
            <person name="Goeker M."/>
        </authorList>
    </citation>
    <scope>NUCLEOTIDE SEQUENCE [LARGE SCALE GENOMIC DNA]</scope>
    <source>
        <strain evidence="1 2">DSM 25895</strain>
    </source>
</reference>
<dbReference type="Proteomes" id="UP000562254">
    <property type="component" value="Unassembled WGS sequence"/>
</dbReference>
<proteinExistence type="predicted"/>
<gene>
    <name evidence="1" type="ORF">FHS88_002031</name>
</gene>
<organism evidence="1 2">
    <name type="scientific">Neoroseomonas alkaliterrae</name>
    <dbReference type="NCBI Taxonomy" id="1452450"/>
    <lineage>
        <taxon>Bacteria</taxon>
        <taxon>Pseudomonadati</taxon>
        <taxon>Pseudomonadota</taxon>
        <taxon>Alphaproteobacteria</taxon>
        <taxon>Acetobacterales</taxon>
        <taxon>Acetobacteraceae</taxon>
        <taxon>Neoroseomonas</taxon>
    </lineage>
</organism>
<protein>
    <submittedName>
        <fullName evidence="1">Uncharacterized protein</fullName>
    </submittedName>
</protein>
<keyword evidence="2" id="KW-1185">Reference proteome</keyword>
<sequence length="53" mass="5961">MTVFVTRETRMTELPALRRRALVRNAGKRARMPAFGEGLRCPAAPPRRVGELP</sequence>
<name>A0A840XMU3_9PROT</name>
<comment type="caution">
    <text evidence="1">The sequence shown here is derived from an EMBL/GenBank/DDBJ whole genome shotgun (WGS) entry which is preliminary data.</text>
</comment>
<dbReference type="EMBL" id="JACIJE010000005">
    <property type="protein sequence ID" value="MBB5689905.1"/>
    <property type="molecule type" value="Genomic_DNA"/>
</dbReference>
<evidence type="ECO:0000313" key="2">
    <source>
        <dbReference type="Proteomes" id="UP000562254"/>
    </source>
</evidence>